<dbReference type="Gene3D" id="2.60.120.1440">
    <property type="match status" value="1"/>
</dbReference>
<dbReference type="Pfam" id="PF04773">
    <property type="entry name" value="FecR"/>
    <property type="match status" value="1"/>
</dbReference>
<dbReference type="Pfam" id="PF16220">
    <property type="entry name" value="DUF4880"/>
    <property type="match status" value="1"/>
</dbReference>
<evidence type="ECO:0000259" key="2">
    <source>
        <dbReference type="Pfam" id="PF04773"/>
    </source>
</evidence>
<proteinExistence type="predicted"/>
<organism evidence="4 5">
    <name type="scientific">Achromobacter spanius</name>
    <dbReference type="NCBI Taxonomy" id="217203"/>
    <lineage>
        <taxon>Bacteria</taxon>
        <taxon>Pseudomonadati</taxon>
        <taxon>Pseudomonadota</taxon>
        <taxon>Betaproteobacteria</taxon>
        <taxon>Burkholderiales</taxon>
        <taxon>Alcaligenaceae</taxon>
        <taxon>Achromobacter</taxon>
    </lineage>
</organism>
<evidence type="ECO:0000313" key="4">
    <source>
        <dbReference type="EMBL" id="AVJ30067.1"/>
    </source>
</evidence>
<reference evidence="4 5" key="1">
    <citation type="submission" date="2017-09" db="EMBL/GenBank/DDBJ databases">
        <title>Genomic, metabolic, and phenotypic characteristics of bacterial isolates from the natural microbiome of the model nematode Caenorhabditis elegans.</title>
        <authorList>
            <person name="Zimmermann J."/>
            <person name="Obeng N."/>
            <person name="Yang W."/>
            <person name="Obeng O."/>
            <person name="Kissoyan K."/>
            <person name="Pees B."/>
            <person name="Dirksen P."/>
            <person name="Hoppner M."/>
            <person name="Franke A."/>
            <person name="Rosenstiel P."/>
            <person name="Leippe M."/>
            <person name="Dierking K."/>
            <person name="Kaleta C."/>
            <person name="Schulenburg H."/>
        </authorList>
    </citation>
    <scope>NUCLEOTIDE SEQUENCE [LARGE SCALE GENOMIC DNA]</scope>
    <source>
        <strain evidence="4 5">MYb73</strain>
    </source>
</reference>
<dbReference type="RefSeq" id="WP_105240701.1">
    <property type="nucleotide sequence ID" value="NZ_CP023270.1"/>
</dbReference>
<keyword evidence="5" id="KW-1185">Reference proteome</keyword>
<dbReference type="PANTHER" id="PTHR30273">
    <property type="entry name" value="PERIPLASMIC SIGNAL SENSOR AND SIGMA FACTOR ACTIVATOR FECR-RELATED"/>
    <property type="match status" value="1"/>
</dbReference>
<dbReference type="PIRSF" id="PIRSF018266">
    <property type="entry name" value="FecR"/>
    <property type="match status" value="1"/>
</dbReference>
<accession>A0A2S0IE84</accession>
<evidence type="ECO:0000259" key="3">
    <source>
        <dbReference type="Pfam" id="PF16220"/>
    </source>
</evidence>
<feature type="transmembrane region" description="Helical" evidence="1">
    <location>
        <begin position="91"/>
        <end position="109"/>
    </location>
</feature>
<keyword evidence="1" id="KW-0812">Transmembrane</keyword>
<evidence type="ECO:0000256" key="1">
    <source>
        <dbReference type="SAM" id="Phobius"/>
    </source>
</evidence>
<evidence type="ECO:0000313" key="5">
    <source>
        <dbReference type="Proteomes" id="UP000239477"/>
    </source>
</evidence>
<protein>
    <submittedName>
        <fullName evidence="4">Iron dicitrate transport regulator FecR</fullName>
    </submittedName>
</protein>
<dbReference type="AlphaFoldDB" id="A0A2S0IE84"/>
<dbReference type="InterPro" id="IPR006860">
    <property type="entry name" value="FecR"/>
</dbReference>
<keyword evidence="1" id="KW-1133">Transmembrane helix</keyword>
<feature type="domain" description="FecR N-terminal" evidence="3">
    <location>
        <begin position="15"/>
        <end position="56"/>
    </location>
</feature>
<gene>
    <name evidence="4" type="ORF">CLM73_24850</name>
</gene>
<dbReference type="InterPro" id="IPR032623">
    <property type="entry name" value="FecR_N"/>
</dbReference>
<dbReference type="OrthoDB" id="1100567at2"/>
<sequence>MSAPQAREPSHRAMEQAAEWYALLRSGDASAAERQQWQQWIDRAAEHREAWGYVERIGRRFSPLQSSPDRDAAVTAFGQAASARPRARRQLLLGMAGALGIASLGWTAWRQTPLPLAALTWGADHRAGLGETRHVALADGTQVWLKALSAFDVDYGATLRRVQLVAGELLIETAKDPIRPFVVDTAQGRLQALGTRFTVRGEEDGVVVAVHEGAVRVDTAASRASGIVPAGRQARFTADTLDGFMPVDPAREAWTRGVLVADNTPLADVVAELRRYHFGHLAVAPEIARLHVFGSYPIRETDRALDMLASVLPVQVRRTMPWWISLEARA</sequence>
<name>A0A2S0IE84_9BURK</name>
<keyword evidence="1" id="KW-0472">Membrane</keyword>
<dbReference type="PANTHER" id="PTHR30273:SF2">
    <property type="entry name" value="PROTEIN FECR"/>
    <property type="match status" value="1"/>
</dbReference>
<dbReference type="Proteomes" id="UP000239477">
    <property type="component" value="Chromosome"/>
</dbReference>
<dbReference type="InterPro" id="IPR012373">
    <property type="entry name" value="Ferrdict_sens_TM"/>
</dbReference>
<dbReference type="GO" id="GO:0016989">
    <property type="term" value="F:sigma factor antagonist activity"/>
    <property type="evidence" value="ECO:0007669"/>
    <property type="project" value="TreeGrafter"/>
</dbReference>
<feature type="domain" description="FecR protein" evidence="2">
    <location>
        <begin position="125"/>
        <end position="216"/>
    </location>
</feature>
<dbReference type="EMBL" id="CP023270">
    <property type="protein sequence ID" value="AVJ30067.1"/>
    <property type="molecule type" value="Genomic_DNA"/>
</dbReference>